<organism evidence="1 2">
    <name type="scientific">Pistacia integerrima</name>
    <dbReference type="NCBI Taxonomy" id="434235"/>
    <lineage>
        <taxon>Eukaryota</taxon>
        <taxon>Viridiplantae</taxon>
        <taxon>Streptophyta</taxon>
        <taxon>Embryophyta</taxon>
        <taxon>Tracheophyta</taxon>
        <taxon>Spermatophyta</taxon>
        <taxon>Magnoliopsida</taxon>
        <taxon>eudicotyledons</taxon>
        <taxon>Gunneridae</taxon>
        <taxon>Pentapetalae</taxon>
        <taxon>rosids</taxon>
        <taxon>malvids</taxon>
        <taxon>Sapindales</taxon>
        <taxon>Anacardiaceae</taxon>
        <taxon>Pistacia</taxon>
    </lineage>
</organism>
<gene>
    <name evidence="1" type="ORF">Pint_18113</name>
</gene>
<name>A0ACC0YZ64_9ROSI</name>
<reference evidence="2" key="1">
    <citation type="journal article" date="2023" name="G3 (Bethesda)">
        <title>Genome assembly and association tests identify interacting loci associated with vigor, precocity, and sex in interspecific pistachio rootstocks.</title>
        <authorList>
            <person name="Palmer W."/>
            <person name="Jacygrad E."/>
            <person name="Sagayaradj S."/>
            <person name="Cavanaugh K."/>
            <person name="Han R."/>
            <person name="Bertier L."/>
            <person name="Beede B."/>
            <person name="Kafkas S."/>
            <person name="Golino D."/>
            <person name="Preece J."/>
            <person name="Michelmore R."/>
        </authorList>
    </citation>
    <scope>NUCLEOTIDE SEQUENCE [LARGE SCALE GENOMIC DNA]</scope>
</reference>
<protein>
    <submittedName>
        <fullName evidence="1">Uncharacterized protein</fullName>
    </submittedName>
</protein>
<evidence type="ECO:0000313" key="1">
    <source>
        <dbReference type="EMBL" id="KAJ0043927.1"/>
    </source>
</evidence>
<accession>A0ACC0YZ64</accession>
<dbReference type="Proteomes" id="UP001163603">
    <property type="component" value="Chromosome 4"/>
</dbReference>
<dbReference type="EMBL" id="CM047739">
    <property type="protein sequence ID" value="KAJ0043927.1"/>
    <property type="molecule type" value="Genomic_DNA"/>
</dbReference>
<proteinExistence type="predicted"/>
<comment type="caution">
    <text evidence="1">The sequence shown here is derived from an EMBL/GenBank/DDBJ whole genome shotgun (WGS) entry which is preliminary data.</text>
</comment>
<sequence length="114" mass="12907">MIGLLIYSEFGKYPPALPNCHVDSVILYPFNVSSSLITAHWNTSFFFSVKNAFFEDSVSIYLHDVQASVFYKDTILSSAAVRPIYAKVDHHVEAYLNTSTGDYGFRLIAWCNQL</sequence>
<keyword evidence="2" id="KW-1185">Reference proteome</keyword>
<evidence type="ECO:0000313" key="2">
    <source>
        <dbReference type="Proteomes" id="UP001163603"/>
    </source>
</evidence>